<reference evidence="10 11" key="1">
    <citation type="submission" date="2019-08" db="EMBL/GenBank/DDBJ databases">
        <title>Lentzea from Indian Himalayas.</title>
        <authorList>
            <person name="Mandal S."/>
            <person name="Mallick Gupta A."/>
            <person name="Maiti P.K."/>
            <person name="Sarkar J."/>
            <person name="Mandal S."/>
        </authorList>
    </citation>
    <scope>NUCLEOTIDE SEQUENCE [LARGE SCALE GENOMIC DNA]</scope>
    <source>
        <strain evidence="10 11">PSKA42</strain>
    </source>
</reference>
<evidence type="ECO:0000256" key="1">
    <source>
        <dbReference type="ARBA" id="ARBA00007664"/>
    </source>
</evidence>
<gene>
    <name evidence="10" type="ORF">FXN61_27830</name>
</gene>
<name>A0ABX1FNL5_9PSEU</name>
<organism evidence="10 11">
    <name type="scientific">Lentzea indica</name>
    <dbReference type="NCBI Taxonomy" id="2604800"/>
    <lineage>
        <taxon>Bacteria</taxon>
        <taxon>Bacillati</taxon>
        <taxon>Actinomycetota</taxon>
        <taxon>Actinomycetes</taxon>
        <taxon>Pseudonocardiales</taxon>
        <taxon>Pseudonocardiaceae</taxon>
        <taxon>Lentzea</taxon>
    </lineage>
</organism>
<keyword evidence="2" id="KW-0645">Protease</keyword>
<feature type="chain" id="PRO_5046482543" evidence="8">
    <location>
        <begin position="28"/>
        <end position="375"/>
    </location>
</feature>
<dbReference type="PIRSF" id="PIRSF001134">
    <property type="entry name" value="Streptogrisin"/>
    <property type="match status" value="1"/>
</dbReference>
<evidence type="ECO:0000256" key="4">
    <source>
        <dbReference type="ARBA" id="ARBA00022801"/>
    </source>
</evidence>
<dbReference type="EMBL" id="VSRL01000121">
    <property type="protein sequence ID" value="NKE60394.1"/>
    <property type="molecule type" value="Genomic_DNA"/>
</dbReference>
<protein>
    <submittedName>
        <fullName evidence="10">S1 family peptidase</fullName>
    </submittedName>
</protein>
<dbReference type="InterPro" id="IPR004236">
    <property type="entry name" value="Pept_S1_alpha_lytic"/>
</dbReference>
<comment type="caution">
    <text evidence="10">The sequence shown here is derived from an EMBL/GenBank/DDBJ whole genome shotgun (WGS) entry which is preliminary data.</text>
</comment>
<evidence type="ECO:0000256" key="5">
    <source>
        <dbReference type="ARBA" id="ARBA00022825"/>
    </source>
</evidence>
<dbReference type="SUPFAM" id="SSF50494">
    <property type="entry name" value="Trypsin-like serine proteases"/>
    <property type="match status" value="1"/>
</dbReference>
<dbReference type="Pfam" id="PF02983">
    <property type="entry name" value="Pro_Al_protease"/>
    <property type="match status" value="1"/>
</dbReference>
<dbReference type="InterPro" id="IPR001316">
    <property type="entry name" value="Pept_S1A_streptogrisin"/>
</dbReference>
<dbReference type="Gene3D" id="3.30.300.50">
    <property type="match status" value="2"/>
</dbReference>
<accession>A0ABX1FNL5</accession>
<evidence type="ECO:0000256" key="6">
    <source>
        <dbReference type="ARBA" id="ARBA00023145"/>
    </source>
</evidence>
<dbReference type="InterPro" id="IPR035070">
    <property type="entry name" value="Streptogrisin_prodomain"/>
</dbReference>
<evidence type="ECO:0000256" key="3">
    <source>
        <dbReference type="ARBA" id="ARBA00022729"/>
    </source>
</evidence>
<dbReference type="RefSeq" id="WP_167977054.1">
    <property type="nucleotide sequence ID" value="NZ_VSRL01000121.1"/>
</dbReference>
<keyword evidence="6" id="KW-0865">Zymogen</keyword>
<evidence type="ECO:0000313" key="11">
    <source>
        <dbReference type="Proteomes" id="UP001515943"/>
    </source>
</evidence>
<keyword evidence="7" id="KW-1015">Disulfide bond</keyword>
<evidence type="ECO:0000259" key="9">
    <source>
        <dbReference type="Pfam" id="PF02983"/>
    </source>
</evidence>
<comment type="similarity">
    <text evidence="1">Belongs to the peptidase S1 family.</text>
</comment>
<dbReference type="CDD" id="cd21112">
    <property type="entry name" value="alphaLP-like"/>
    <property type="match status" value="1"/>
</dbReference>
<dbReference type="InterPro" id="IPR009003">
    <property type="entry name" value="Peptidase_S1_PA"/>
</dbReference>
<dbReference type="PRINTS" id="PR00861">
    <property type="entry name" value="ALYTICPTASE"/>
</dbReference>
<keyword evidence="4" id="KW-0378">Hydrolase</keyword>
<feature type="signal peptide" evidence="8">
    <location>
        <begin position="1"/>
        <end position="27"/>
    </location>
</feature>
<evidence type="ECO:0000256" key="2">
    <source>
        <dbReference type="ARBA" id="ARBA00022670"/>
    </source>
</evidence>
<keyword evidence="11" id="KW-1185">Reference proteome</keyword>
<sequence>MRFTVPRIVPALTLVLVGSMFTAPAQASGEAMSPGLLSAMSSAFGLTEQQARLRLEKEQRASVIAPRAEAEAGTAYAGSWFEKDRLVVAVTDQAAARRVEATGAETVVVGRSAGSMTAHKNRLDALSATGAVPSAVASWHPDPRTGTVVVNVEAGKQTAEVAAFLDKARRFGAITVHTEGVQQPQPFAAGTVGGDPYYTGNVRCSIGFSVHGGYVTAGHCGGSGQQVYGWDRSWQGQFAGSSFPGNDYAWVRIGGGWWTVPVVLGWGTVSDVLVRGSWEAPIGTSVCRSGSTTHWHCGVIQSRNETIRYAQGDVHQMAGTSVCAEGGDSGGSFITGDQAQGVTSGGYGNCSSGGRTWFQPINEILNVHGLRLHTA</sequence>
<proteinExistence type="inferred from homology"/>
<dbReference type="Proteomes" id="UP001515943">
    <property type="component" value="Unassembled WGS sequence"/>
</dbReference>
<evidence type="ECO:0000256" key="8">
    <source>
        <dbReference type="SAM" id="SignalP"/>
    </source>
</evidence>
<keyword evidence="3 8" id="KW-0732">Signal</keyword>
<dbReference type="Gene3D" id="2.40.10.10">
    <property type="entry name" value="Trypsin-like serine proteases"/>
    <property type="match status" value="2"/>
</dbReference>
<keyword evidence="5" id="KW-0720">Serine protease</keyword>
<dbReference type="InterPro" id="IPR043504">
    <property type="entry name" value="Peptidase_S1_PA_chymotrypsin"/>
</dbReference>
<evidence type="ECO:0000256" key="7">
    <source>
        <dbReference type="ARBA" id="ARBA00023157"/>
    </source>
</evidence>
<feature type="domain" description="Peptidase S1A alpha-lytic prodomain" evidence="9">
    <location>
        <begin position="111"/>
        <end position="169"/>
    </location>
</feature>
<evidence type="ECO:0000313" key="10">
    <source>
        <dbReference type="EMBL" id="NKE60394.1"/>
    </source>
</evidence>